<dbReference type="InterPro" id="IPR008756">
    <property type="entry name" value="Peptidase_M56"/>
</dbReference>
<comment type="caution">
    <text evidence="3">The sequence shown here is derived from an EMBL/GenBank/DDBJ whole genome shotgun (WGS) entry which is preliminary data.</text>
</comment>
<dbReference type="Proteomes" id="UP000306552">
    <property type="component" value="Unassembled WGS sequence"/>
</dbReference>
<organism evidence="3 4">
    <name type="scientific">Mesohalobacter halotolerans</name>
    <dbReference type="NCBI Taxonomy" id="1883405"/>
    <lineage>
        <taxon>Bacteria</taxon>
        <taxon>Pseudomonadati</taxon>
        <taxon>Bacteroidota</taxon>
        <taxon>Flavobacteriia</taxon>
        <taxon>Flavobacteriales</taxon>
        <taxon>Flavobacteriaceae</taxon>
        <taxon>Mesohalobacter</taxon>
    </lineage>
</organism>
<feature type="transmembrane region" description="Helical" evidence="1">
    <location>
        <begin position="36"/>
        <end position="54"/>
    </location>
</feature>
<feature type="transmembrane region" description="Helical" evidence="1">
    <location>
        <begin position="6"/>
        <end position="24"/>
    </location>
</feature>
<dbReference type="RefSeq" id="WP_138932186.1">
    <property type="nucleotide sequence ID" value="NZ_SWMU01000003.1"/>
</dbReference>
<dbReference type="OrthoDB" id="1522859at2"/>
<dbReference type="InterPro" id="IPR052173">
    <property type="entry name" value="Beta-lactam_resp_regulator"/>
</dbReference>
<feature type="domain" description="Peptidase M56" evidence="2">
    <location>
        <begin position="152"/>
        <end position="263"/>
    </location>
</feature>
<dbReference type="PANTHER" id="PTHR34978:SF3">
    <property type="entry name" value="SLR0241 PROTEIN"/>
    <property type="match status" value="1"/>
</dbReference>
<dbReference type="CDD" id="cd07341">
    <property type="entry name" value="M56_BlaR1_MecR1_like"/>
    <property type="match status" value="1"/>
</dbReference>
<keyword evidence="1" id="KW-1133">Transmembrane helix</keyword>
<proteinExistence type="predicted"/>
<evidence type="ECO:0000313" key="3">
    <source>
        <dbReference type="EMBL" id="TKS56069.1"/>
    </source>
</evidence>
<sequence length="563" mass="65603">MDTLIYLLKASAVLCLFFSIYHVFLKRDTFHLFKRFYLIVGLFISAILPGLHYTKIVVREPASNVLNNTLVNTQITSAEHSNLASSIKDILTFSWDEAILKFYFLVSLILLARLIFKYTKFLFQIYKTPYKKIDQHKVHIVEATINPFSFFNHIVMGQKDYASEKFDMIFTHEKVHIIQWHSIDILLSNLFCVLFWYNPFMWFYKQSIVQNLEYIADKQSIETLKDKLKYQYVLLSNSFSASDLQTIKTTFFQSSIKQRIMMLNKSNTSKIYALKSIIVLPILVAFFMSFQAKVVAQEKHKSKTNTRVANVKYSDDTKTITTDNNDNVTDSSYKSERIAVKITKYADREFLDWTKRYLKNKYDIDVNYSKIKFNKDKKLTSIKVDVDCNDGFKGSSSQKGSQPIYDFYFYRDYSENAKSAFGLNDELPFSSSEKNDDSVKYSISVVLSPGDPYKTEMKSDVEAELKSDLEKFKDIEKFRINGENFDIKNMVSKAIIMKSYRFIDDKALEIDGQIIDHKDYESYLKSKLKSSGSNTLKNIQVLMITKKAKPVFLDIEKLSIEEE</sequence>
<evidence type="ECO:0000256" key="1">
    <source>
        <dbReference type="SAM" id="Phobius"/>
    </source>
</evidence>
<dbReference type="EMBL" id="SWMU01000003">
    <property type="protein sequence ID" value="TKS56069.1"/>
    <property type="molecule type" value="Genomic_DNA"/>
</dbReference>
<reference evidence="3 4" key="1">
    <citation type="submission" date="2019-04" db="EMBL/GenBank/DDBJ databases">
        <title>Psychroflexus halotolerans sp. nov., isolated from a marine solar saltern.</title>
        <authorList>
            <person name="Feng X."/>
        </authorList>
    </citation>
    <scope>NUCLEOTIDE SEQUENCE [LARGE SCALE GENOMIC DNA]</scope>
    <source>
        <strain evidence="3 4">WDS2C27</strain>
    </source>
</reference>
<evidence type="ECO:0000259" key="2">
    <source>
        <dbReference type="Pfam" id="PF05569"/>
    </source>
</evidence>
<accession>A0A4U5TPM3</accession>
<name>A0A4U5TPM3_9FLAO</name>
<dbReference type="Pfam" id="PF05569">
    <property type="entry name" value="Peptidase_M56"/>
    <property type="match status" value="1"/>
</dbReference>
<protein>
    <submittedName>
        <fullName evidence="3">M56 family metallopeptidase</fullName>
    </submittedName>
</protein>
<feature type="transmembrane region" description="Helical" evidence="1">
    <location>
        <begin position="177"/>
        <end position="197"/>
    </location>
</feature>
<feature type="transmembrane region" description="Helical" evidence="1">
    <location>
        <begin position="98"/>
        <end position="116"/>
    </location>
</feature>
<gene>
    <name evidence="3" type="ORF">FCN74_08585</name>
</gene>
<keyword evidence="1" id="KW-0812">Transmembrane</keyword>
<dbReference type="AlphaFoldDB" id="A0A4U5TPM3"/>
<evidence type="ECO:0000313" key="4">
    <source>
        <dbReference type="Proteomes" id="UP000306552"/>
    </source>
</evidence>
<feature type="transmembrane region" description="Helical" evidence="1">
    <location>
        <begin position="137"/>
        <end position="157"/>
    </location>
</feature>
<feature type="transmembrane region" description="Helical" evidence="1">
    <location>
        <begin position="271"/>
        <end position="290"/>
    </location>
</feature>
<keyword evidence="4" id="KW-1185">Reference proteome</keyword>
<keyword evidence="1" id="KW-0472">Membrane</keyword>
<dbReference type="PANTHER" id="PTHR34978">
    <property type="entry name" value="POSSIBLE SENSOR-TRANSDUCER PROTEIN BLAR"/>
    <property type="match status" value="1"/>
</dbReference>